<reference evidence="2 3" key="1">
    <citation type="submission" date="2016-10" db="EMBL/GenBank/DDBJ databases">
        <title>Reductive evolution of mitochondrial metabolism and differential evolution of invasion-related proteins in Cryptosporidium.</title>
        <authorList>
            <person name="Liu S."/>
            <person name="Roellig D.M."/>
            <person name="Guo Y."/>
            <person name="Li N."/>
            <person name="Frace M.A."/>
            <person name="Tang K."/>
            <person name="Zhang L."/>
            <person name="Feng Y."/>
            <person name="Xiao L."/>
        </authorList>
    </citation>
    <scope>NUCLEOTIDE SEQUENCE [LARGE SCALE GENOMIC DNA]</scope>
    <source>
        <strain evidence="2">30847</strain>
    </source>
</reference>
<dbReference type="RefSeq" id="XP_067067233.1">
    <property type="nucleotide sequence ID" value="XM_067212023.1"/>
</dbReference>
<evidence type="ECO:0000313" key="2">
    <source>
        <dbReference type="EMBL" id="OII73863.1"/>
    </source>
</evidence>
<dbReference type="Proteomes" id="UP000186804">
    <property type="component" value="Unassembled WGS sequence"/>
</dbReference>
<evidence type="ECO:0000313" key="3">
    <source>
        <dbReference type="Proteomes" id="UP000186804"/>
    </source>
</evidence>
<feature type="region of interest" description="Disordered" evidence="1">
    <location>
        <begin position="267"/>
        <end position="289"/>
    </location>
</feature>
<dbReference type="GeneID" id="92365974"/>
<dbReference type="VEuPathDB" id="CryptoDB:cand_017890"/>
<accession>A0A1J4MIL4</accession>
<proteinExistence type="predicted"/>
<organism evidence="2 3">
    <name type="scientific">Cryptosporidium andersoni</name>
    <dbReference type="NCBI Taxonomy" id="117008"/>
    <lineage>
        <taxon>Eukaryota</taxon>
        <taxon>Sar</taxon>
        <taxon>Alveolata</taxon>
        <taxon>Apicomplexa</taxon>
        <taxon>Conoidasida</taxon>
        <taxon>Coccidia</taxon>
        <taxon>Eucoccidiorida</taxon>
        <taxon>Eimeriorina</taxon>
        <taxon>Cryptosporidiidae</taxon>
        <taxon>Cryptosporidium</taxon>
    </lineage>
</organism>
<sequence>MAIEPSFSRIIQKDDWPKKYDFKEEVLPLYKCINSSINYRNKTSDVERSDNLNIYDKYIDFETFIHIYSKLMLILVKTESGYCCNLDIKDELMEIKKIRNFSRKLESNIYQMLDNSNGISISKSNREKYAINNMNIEKSINVETIMSRLDSLSKSVEILTCKVENYFLNETESQINNNETNEDFMVDELNLSDMNCNYTKDINNPYNLSLSAELNTKLDDYIDKMGEILNFLLANYPKSLDIKYDLIGDMKGRNSDNGIQYNVNLDNESEESKNINSSEVDNKKSLEVPEDLDKKLSGGNIKDSVLADKRVQILQHRRTHASIVGSNMAPIITAISDFSPAPRRHNRSQTVNNTYLDNYYINNEHLLNIRGHTDRIATPRLTDFSVINNLNEKSKSCWISPSKGQEGRCHILNLPENDMNSYKKTQK</sequence>
<comment type="caution">
    <text evidence="2">The sequence shown here is derived from an EMBL/GenBank/DDBJ whole genome shotgun (WGS) entry which is preliminary data.</text>
</comment>
<protein>
    <submittedName>
        <fullName evidence="2">Uncharacterized protein</fullName>
    </submittedName>
</protein>
<dbReference type="EMBL" id="LRBS01000100">
    <property type="protein sequence ID" value="OII73863.1"/>
    <property type="molecule type" value="Genomic_DNA"/>
</dbReference>
<name>A0A1J4MIL4_9CRYT</name>
<gene>
    <name evidence="2" type="ORF">cand_017890</name>
</gene>
<dbReference type="AlphaFoldDB" id="A0A1J4MIL4"/>
<evidence type="ECO:0000256" key="1">
    <source>
        <dbReference type="SAM" id="MobiDB-lite"/>
    </source>
</evidence>
<feature type="compositionally biased region" description="Basic and acidic residues" evidence="1">
    <location>
        <begin position="280"/>
        <end position="289"/>
    </location>
</feature>
<keyword evidence="3" id="KW-1185">Reference proteome</keyword>
<dbReference type="OrthoDB" id="10299730at2759"/>